<protein>
    <submittedName>
        <fullName evidence="2">Probable RepA</fullName>
    </submittedName>
</protein>
<feature type="region of interest" description="Disordered" evidence="1">
    <location>
        <begin position="1"/>
        <end position="22"/>
    </location>
</feature>
<proteinExistence type="predicted"/>
<evidence type="ECO:0000256" key="1">
    <source>
        <dbReference type="SAM" id="MobiDB-lite"/>
    </source>
</evidence>
<comment type="caution">
    <text evidence="2">The sequence shown here is derived from an EMBL/GenBank/DDBJ whole genome shotgun (WGS) entry which is preliminary data.</text>
</comment>
<dbReference type="EMBL" id="BAVB01000363">
    <property type="protein sequence ID" value="GAE52567.1"/>
    <property type="molecule type" value="Genomic_DNA"/>
</dbReference>
<dbReference type="InterPro" id="IPR006881">
    <property type="entry name" value="RepA_C"/>
</dbReference>
<organism evidence="2 3">
    <name type="scientific">Xanthomonas arboricola pv. pruni str. MAFF 311562</name>
    <dbReference type="NCBI Taxonomy" id="1414836"/>
    <lineage>
        <taxon>Bacteria</taxon>
        <taxon>Pseudomonadati</taxon>
        <taxon>Pseudomonadota</taxon>
        <taxon>Gammaproteobacteria</taxon>
        <taxon>Lysobacterales</taxon>
        <taxon>Lysobacteraceae</taxon>
        <taxon>Xanthomonas</taxon>
    </lineage>
</organism>
<evidence type="ECO:0000313" key="3">
    <source>
        <dbReference type="Proteomes" id="UP000019143"/>
    </source>
</evidence>
<sequence>MTMTNLSKNGGRQTALDLGDSPKKGADAFDEAAYRAELIAAGIPAGDAAAVAAKTAEARRQRDYVPGNVGASLKLPAAVKRAVQKVERAQENAVPAKKARSSRAVVLTAQENKLLDVATDIATTPPSGEDMAFTHAVLCQVGLPRAKVEGREFMRQSGAAWVNVQAGYLDEGKGPVQQPIPYGVMPRLALAWVSTYAVRHGAREIPIGDSAAEFLRLMLGADTVSQGARYTTLRKQMHALAACRLQLGFRGRTFNGQPVEQFDAWVSNRDSSQRPLWPGVMTLSDHYFNELRDSAVPLDNRALHALKGSALALDVYAWLAHRLHRIEGKGVVLHWKSLREQFAQEYRGKDPDKDFKKEFLPVLRRVQAVYPSANVKQVTGGLLLLGSPPPIPKKLTK</sequence>
<gene>
    <name evidence="2" type="primary">repA</name>
    <name evidence="2" type="ORF">XPU_4099</name>
</gene>
<accession>W4S8A2</accession>
<reference evidence="2 3" key="1">
    <citation type="submission" date="2014-01" db="EMBL/GenBank/DDBJ databases">
        <title>Genome sequence and analysis of Xanthomonas arboricola pv. pruni.</title>
        <authorList>
            <person name="Fujikawa T."/>
            <person name="Nakazono-Nagaoka E."/>
        </authorList>
    </citation>
    <scope>NUCLEOTIDE SEQUENCE [LARGE SCALE GENOMIC DNA]</scope>
    <source>
        <strain evidence="3">MAFF 311562</strain>
    </source>
</reference>
<dbReference type="AlphaFoldDB" id="W4S8A2"/>
<evidence type="ECO:0000313" key="2">
    <source>
        <dbReference type="EMBL" id="GAE52567.1"/>
    </source>
</evidence>
<name>W4S8A2_9XANT</name>
<feature type="compositionally biased region" description="Polar residues" evidence="1">
    <location>
        <begin position="1"/>
        <end position="12"/>
    </location>
</feature>
<dbReference type="Pfam" id="PF04796">
    <property type="entry name" value="RepA_C"/>
    <property type="match status" value="1"/>
</dbReference>
<dbReference type="Proteomes" id="UP000019143">
    <property type="component" value="Unassembled WGS sequence"/>
</dbReference>